<evidence type="ECO:0000256" key="1">
    <source>
        <dbReference type="SAM" id="SignalP"/>
    </source>
</evidence>
<proteinExistence type="predicted"/>
<feature type="signal peptide" evidence="1">
    <location>
        <begin position="1"/>
        <end position="26"/>
    </location>
</feature>
<comment type="caution">
    <text evidence="2">The sequence shown here is derived from an EMBL/GenBank/DDBJ whole genome shotgun (WGS) entry which is preliminary data.</text>
</comment>
<feature type="chain" id="PRO_5046933588" evidence="1">
    <location>
        <begin position="27"/>
        <end position="68"/>
    </location>
</feature>
<gene>
    <name evidence="2" type="ORF">V6N12_014701</name>
</gene>
<evidence type="ECO:0000313" key="3">
    <source>
        <dbReference type="Proteomes" id="UP001472677"/>
    </source>
</evidence>
<protein>
    <submittedName>
        <fullName evidence="2">Uncharacterized protein</fullName>
    </submittedName>
</protein>
<organism evidence="2 3">
    <name type="scientific">Hibiscus sabdariffa</name>
    <name type="common">roselle</name>
    <dbReference type="NCBI Taxonomy" id="183260"/>
    <lineage>
        <taxon>Eukaryota</taxon>
        <taxon>Viridiplantae</taxon>
        <taxon>Streptophyta</taxon>
        <taxon>Embryophyta</taxon>
        <taxon>Tracheophyta</taxon>
        <taxon>Spermatophyta</taxon>
        <taxon>Magnoliopsida</taxon>
        <taxon>eudicotyledons</taxon>
        <taxon>Gunneridae</taxon>
        <taxon>Pentapetalae</taxon>
        <taxon>rosids</taxon>
        <taxon>malvids</taxon>
        <taxon>Malvales</taxon>
        <taxon>Malvaceae</taxon>
        <taxon>Malvoideae</taxon>
        <taxon>Hibiscus</taxon>
    </lineage>
</organism>
<name>A0ABR2DKZ3_9ROSI</name>
<dbReference type="EMBL" id="JBBPBM010000024">
    <property type="protein sequence ID" value="KAK8542097.1"/>
    <property type="molecule type" value="Genomic_DNA"/>
</dbReference>
<keyword evidence="1" id="KW-0732">Signal</keyword>
<evidence type="ECO:0000313" key="2">
    <source>
        <dbReference type="EMBL" id="KAK8542097.1"/>
    </source>
</evidence>
<sequence length="68" mass="7874">MAQWMLLLIQRLVVVLFVMIPVLREGNYLGDCMAKNTLGSDLFCYRYLSSPEWCIDQLHVDPDEVLTP</sequence>
<dbReference type="Proteomes" id="UP001472677">
    <property type="component" value="Unassembled WGS sequence"/>
</dbReference>
<reference evidence="2 3" key="1">
    <citation type="journal article" date="2024" name="G3 (Bethesda)">
        <title>Genome assembly of Hibiscus sabdariffa L. provides insights into metabolisms of medicinal natural products.</title>
        <authorList>
            <person name="Kim T."/>
        </authorList>
    </citation>
    <scope>NUCLEOTIDE SEQUENCE [LARGE SCALE GENOMIC DNA]</scope>
    <source>
        <strain evidence="2">TK-2024</strain>
        <tissue evidence="2">Old leaves</tissue>
    </source>
</reference>
<keyword evidence="3" id="KW-1185">Reference proteome</keyword>
<accession>A0ABR2DKZ3</accession>